<comment type="cofactor">
    <cofactor evidence="1">
        <name>Mg(2+)</name>
        <dbReference type="ChEBI" id="CHEBI:18420"/>
    </cofactor>
</comment>
<dbReference type="PANTHER" id="PTHR46663:SF2">
    <property type="entry name" value="GGDEF DOMAIN-CONTAINING PROTEIN"/>
    <property type="match status" value="1"/>
</dbReference>
<evidence type="ECO:0000313" key="4">
    <source>
        <dbReference type="EMBL" id="RJF37048.1"/>
    </source>
</evidence>
<dbReference type="Pfam" id="PF05227">
    <property type="entry name" value="CHASE3"/>
    <property type="match status" value="1"/>
</dbReference>
<keyword evidence="2" id="KW-0472">Membrane</keyword>
<evidence type="ECO:0000313" key="5">
    <source>
        <dbReference type="Proteomes" id="UP000265938"/>
    </source>
</evidence>
<dbReference type="PANTHER" id="PTHR46663">
    <property type="entry name" value="DIGUANYLATE CYCLASE DGCT-RELATED"/>
    <property type="match status" value="1"/>
</dbReference>
<dbReference type="PROSITE" id="PS50887">
    <property type="entry name" value="GGDEF"/>
    <property type="match status" value="1"/>
</dbReference>
<evidence type="ECO:0000256" key="1">
    <source>
        <dbReference type="ARBA" id="ARBA00001946"/>
    </source>
</evidence>
<keyword evidence="2" id="KW-1133">Transmembrane helix</keyword>
<name>A0A3A3F4D0_9GAMM</name>
<dbReference type="GO" id="GO:0003824">
    <property type="term" value="F:catalytic activity"/>
    <property type="evidence" value="ECO:0007669"/>
    <property type="project" value="UniProtKB-ARBA"/>
</dbReference>
<accession>A0A3A3F4D0</accession>
<feature type="transmembrane region" description="Helical" evidence="2">
    <location>
        <begin position="7"/>
        <end position="28"/>
    </location>
</feature>
<dbReference type="RefSeq" id="WP_119851951.1">
    <property type="nucleotide sequence ID" value="NZ_QYSE01000001.1"/>
</dbReference>
<dbReference type="Gene3D" id="6.10.340.10">
    <property type="match status" value="1"/>
</dbReference>
<dbReference type="Gene3D" id="3.30.70.270">
    <property type="match status" value="1"/>
</dbReference>
<dbReference type="InterPro" id="IPR029787">
    <property type="entry name" value="Nucleotide_cyclase"/>
</dbReference>
<keyword evidence="2" id="KW-0812">Transmembrane</keyword>
<dbReference type="InterPro" id="IPR043128">
    <property type="entry name" value="Rev_trsase/Diguanyl_cyclase"/>
</dbReference>
<dbReference type="CDD" id="cd01949">
    <property type="entry name" value="GGDEF"/>
    <property type="match status" value="1"/>
</dbReference>
<dbReference type="Pfam" id="PF00990">
    <property type="entry name" value="GGDEF"/>
    <property type="match status" value="1"/>
</dbReference>
<sequence length="432" mass="49623">MSLRAKFILLLSTIFFVVVANTFIIYVLDKQGQAKLEAVIHTHDVLDESEKLYNQITNAETGQRGYLLTQDLNYLEPYYAALEQVKQHFLAVNRLTLNNSEQQNTLALIDELVNKKLAELALTVTLVMQGTPYALEEAKAIVLTDEGKQYMDQIRWHILQFQNTEQAKLEQQNAEYQRNRLFITRFVTLQIPLIVILLVFCALYINLKLFKPMKILIKNTKQLEKGLPAKMMTINSHDEIGYLFKRFIRMSNIINKRTSKLNFQVSHDHLTGVLNRTELEPALKHATSLCSEDNKLAVIFIDINKFKQLNDNYGHLIGDLVLKETAKRVTSSVRADDDVYRYGGDEFVIVAHNIAKRCYVNAMLNHLIERFDSPFIFEQHTLTVSLSIGVALAPDHSQDPQKLLKLADQAMYQAKQASKNGYHLYQNSTQED</sequence>
<reference evidence="4 5" key="1">
    <citation type="submission" date="2018-09" db="EMBL/GenBank/DDBJ databases">
        <title>Identification of marine bacteria producing industrial enzymes.</title>
        <authorList>
            <person name="Cheng T.H."/>
            <person name="Saidin J."/>
            <person name="Muhd D.D."/>
            <person name="Isa M.N.M."/>
            <person name="Bakar M.F.A."/>
            <person name="Ismail N."/>
        </authorList>
    </citation>
    <scope>NUCLEOTIDE SEQUENCE [LARGE SCALE GENOMIC DNA]</scope>
    <source>
        <strain evidence="4 5">MNAD 1.6</strain>
    </source>
</reference>
<dbReference type="EMBL" id="QYSE01000001">
    <property type="protein sequence ID" value="RJF37048.1"/>
    <property type="molecule type" value="Genomic_DNA"/>
</dbReference>
<evidence type="ECO:0000256" key="2">
    <source>
        <dbReference type="SAM" id="Phobius"/>
    </source>
</evidence>
<dbReference type="SUPFAM" id="SSF55073">
    <property type="entry name" value="Nucleotide cyclase"/>
    <property type="match status" value="1"/>
</dbReference>
<dbReference type="FunFam" id="3.30.70.270:FF:000001">
    <property type="entry name" value="Diguanylate cyclase domain protein"/>
    <property type="match status" value="1"/>
</dbReference>
<dbReference type="NCBIfam" id="TIGR00254">
    <property type="entry name" value="GGDEF"/>
    <property type="match status" value="1"/>
</dbReference>
<proteinExistence type="predicted"/>
<evidence type="ECO:0000259" key="3">
    <source>
        <dbReference type="PROSITE" id="PS50887"/>
    </source>
</evidence>
<dbReference type="SMART" id="SM00267">
    <property type="entry name" value="GGDEF"/>
    <property type="match status" value="1"/>
</dbReference>
<dbReference type="AlphaFoldDB" id="A0A3A3F4D0"/>
<protein>
    <submittedName>
        <fullName evidence="4">Diguanylate cyclase</fullName>
    </submittedName>
</protein>
<dbReference type="CDD" id="cd19410">
    <property type="entry name" value="HK9-like_sensor"/>
    <property type="match status" value="1"/>
</dbReference>
<dbReference type="InterPro" id="IPR007891">
    <property type="entry name" value="CHASE3"/>
</dbReference>
<dbReference type="InterPro" id="IPR000160">
    <property type="entry name" value="GGDEF_dom"/>
</dbReference>
<gene>
    <name evidence="4" type="ORF">D4741_02885</name>
</gene>
<feature type="domain" description="GGDEF" evidence="3">
    <location>
        <begin position="294"/>
        <end position="427"/>
    </location>
</feature>
<feature type="transmembrane region" description="Helical" evidence="2">
    <location>
        <begin position="186"/>
        <end position="207"/>
    </location>
</feature>
<organism evidence="4 5">
    <name type="scientific">Pseudoalteromonas gelatinilytica</name>
    <dbReference type="NCBI Taxonomy" id="1703256"/>
    <lineage>
        <taxon>Bacteria</taxon>
        <taxon>Pseudomonadati</taxon>
        <taxon>Pseudomonadota</taxon>
        <taxon>Gammaproteobacteria</taxon>
        <taxon>Alteromonadales</taxon>
        <taxon>Pseudoalteromonadaceae</taxon>
        <taxon>Pseudoalteromonas</taxon>
    </lineage>
</organism>
<dbReference type="InterPro" id="IPR052163">
    <property type="entry name" value="DGC-Regulatory_Protein"/>
</dbReference>
<comment type="caution">
    <text evidence="4">The sequence shown here is derived from an EMBL/GenBank/DDBJ whole genome shotgun (WGS) entry which is preliminary data.</text>
</comment>
<dbReference type="Proteomes" id="UP000265938">
    <property type="component" value="Unassembled WGS sequence"/>
</dbReference>